<evidence type="ECO:0000259" key="2">
    <source>
        <dbReference type="Pfam" id="PF00149"/>
    </source>
</evidence>
<dbReference type="GO" id="GO:0008253">
    <property type="term" value="F:5'-nucleotidase activity"/>
    <property type="evidence" value="ECO:0007669"/>
    <property type="project" value="TreeGrafter"/>
</dbReference>
<keyword evidence="1" id="KW-0547">Nucleotide-binding</keyword>
<dbReference type="Gene3D" id="3.90.780.10">
    <property type="entry name" value="5'-Nucleotidase, C-terminal domain"/>
    <property type="match status" value="1"/>
</dbReference>
<dbReference type="InterPro" id="IPR011240">
    <property type="entry name" value="Pesterase_YunD"/>
</dbReference>
<sequence length="447" mass="50336">MKEQIRILHINDLHSHFEAYPKIKRFFEAQRQTEAEVITLDLGDNVDKSHPLTEATSGQANIQLMNELGIDLATIGNNEGVGLSKAELNSLYDRADFQVVLGNLTDQSGRPSWAQPYHIYETKAGTRLAFLGATFPYYWTYEPNGWQIEDGIQALERQLAEPEVREADFRILLSHLGIRVDEAICHKLPAVDLIIGAHTHHVFEEGETVMGTYLAAAGRYGEYVGQIDLVFDNGQLEEIVIEAQPTSQLSSQKTDATFVEGLASQGRTMLAQEKIFNWQQPPTLQGSAELVLEAMRDYSGADLAMVNTGIVVRPFERSLTRASLHASLPHQMRLVTFELTSLELLAICQDVFSQAELLANQKIRGMGFRGERFGQMMTSGFTYKNGKIVYNGKVDKETEKKTLVLVDQYYFAPYFESLNQKNGKYRGDLLFPDLLRELVEKYLKGKA</sequence>
<dbReference type="PROSITE" id="PS00785">
    <property type="entry name" value="5_NUCLEOTIDASE_1"/>
    <property type="match status" value="1"/>
</dbReference>
<dbReference type="SUPFAM" id="SSF56300">
    <property type="entry name" value="Metallo-dependent phosphatases"/>
    <property type="match status" value="1"/>
</dbReference>
<dbReference type="InterPro" id="IPR029052">
    <property type="entry name" value="Metallo-depent_PP-like"/>
</dbReference>
<evidence type="ECO:0000256" key="1">
    <source>
        <dbReference type="RuleBase" id="RU362119"/>
    </source>
</evidence>
<dbReference type="AlphaFoldDB" id="A0A2X3VDT7"/>
<keyword evidence="4" id="KW-1185">Reference proteome</keyword>
<dbReference type="GO" id="GO:0008768">
    <property type="term" value="F:UDP-sugar diphosphatase activity"/>
    <property type="evidence" value="ECO:0007669"/>
    <property type="project" value="TreeGrafter"/>
</dbReference>
<dbReference type="KEGG" id="sfer:NCTC12278_00485"/>
<evidence type="ECO:0000313" key="3">
    <source>
        <dbReference type="EMBL" id="SQF39624.1"/>
    </source>
</evidence>
<dbReference type="PRINTS" id="PR01607">
    <property type="entry name" value="APYRASEFAMLY"/>
</dbReference>
<dbReference type="PANTHER" id="PTHR11575">
    <property type="entry name" value="5'-NUCLEOTIDASE-RELATED"/>
    <property type="match status" value="1"/>
</dbReference>
<dbReference type="InterPro" id="IPR006146">
    <property type="entry name" value="5'-Nucleotdase_CS"/>
</dbReference>
<dbReference type="CDD" id="cd00845">
    <property type="entry name" value="MPP_UshA_N_like"/>
    <property type="match status" value="1"/>
</dbReference>
<dbReference type="Gene3D" id="3.60.21.10">
    <property type="match status" value="1"/>
</dbReference>
<dbReference type="GO" id="GO:0009166">
    <property type="term" value="P:nucleotide catabolic process"/>
    <property type="evidence" value="ECO:0007669"/>
    <property type="project" value="InterPro"/>
</dbReference>
<name>A0A2X3VDT7_9STRE</name>
<accession>A0A2X3VDT7</accession>
<reference evidence="3 4" key="1">
    <citation type="submission" date="2018-06" db="EMBL/GenBank/DDBJ databases">
        <authorList>
            <consortium name="Pathogen Informatics"/>
            <person name="Doyle S."/>
        </authorList>
    </citation>
    <scope>NUCLEOTIDE SEQUENCE [LARGE SCALE GENOMIC DNA]</scope>
    <source>
        <strain evidence="3 4">NCTC12278</strain>
    </source>
</reference>
<dbReference type="EMBL" id="LS483343">
    <property type="protein sequence ID" value="SQF39624.1"/>
    <property type="molecule type" value="Genomic_DNA"/>
</dbReference>
<dbReference type="Pfam" id="PF00149">
    <property type="entry name" value="Metallophos"/>
    <property type="match status" value="1"/>
</dbReference>
<protein>
    <submittedName>
        <fullName evidence="3">Phosphoesterase</fullName>
    </submittedName>
</protein>
<feature type="domain" description="Calcineurin-like phosphoesterase" evidence="2">
    <location>
        <begin position="5"/>
        <end position="201"/>
    </location>
</feature>
<dbReference type="STRING" id="1123303.GCA_000372425_00020"/>
<dbReference type="GO" id="GO:0000166">
    <property type="term" value="F:nucleotide binding"/>
    <property type="evidence" value="ECO:0007669"/>
    <property type="project" value="UniProtKB-KW"/>
</dbReference>
<proteinExistence type="inferred from homology"/>
<dbReference type="InterPro" id="IPR036907">
    <property type="entry name" value="5'-Nucleotdase_C_sf"/>
</dbReference>
<dbReference type="OrthoDB" id="9793179at2"/>
<dbReference type="PIRSF" id="PIRSF036361">
    <property type="entry name" value="YunD"/>
    <property type="match status" value="1"/>
</dbReference>
<dbReference type="GO" id="GO:0046872">
    <property type="term" value="F:metal ion binding"/>
    <property type="evidence" value="ECO:0007669"/>
    <property type="project" value="InterPro"/>
</dbReference>
<comment type="similarity">
    <text evidence="1">Belongs to the 5'-nucleotidase family.</text>
</comment>
<evidence type="ECO:0000313" key="4">
    <source>
        <dbReference type="Proteomes" id="UP000249495"/>
    </source>
</evidence>
<dbReference type="RefSeq" id="WP_018029352.1">
    <property type="nucleotide sequence ID" value="NZ_LS483343.1"/>
</dbReference>
<dbReference type="InterPro" id="IPR004843">
    <property type="entry name" value="Calcineurin-like_PHP"/>
</dbReference>
<dbReference type="PANTHER" id="PTHR11575:SF23">
    <property type="entry name" value="5-NUCLEOTIDASE FAMILY PROTEIN"/>
    <property type="match status" value="1"/>
</dbReference>
<keyword evidence="1" id="KW-0378">Hydrolase</keyword>
<dbReference type="Proteomes" id="UP000249495">
    <property type="component" value="Chromosome 1"/>
</dbReference>
<dbReference type="SUPFAM" id="SSF55816">
    <property type="entry name" value="5'-nucleotidase (syn. UDP-sugar hydrolase), C-terminal domain"/>
    <property type="match status" value="1"/>
</dbReference>
<organism evidence="3 4">
    <name type="scientific">Streptococcus ferus</name>
    <dbReference type="NCBI Taxonomy" id="1345"/>
    <lineage>
        <taxon>Bacteria</taxon>
        <taxon>Bacillati</taxon>
        <taxon>Bacillota</taxon>
        <taxon>Bacilli</taxon>
        <taxon>Lactobacillales</taxon>
        <taxon>Streptococcaceae</taxon>
        <taxon>Streptococcus</taxon>
    </lineage>
</organism>
<gene>
    <name evidence="3" type="primary">yfkN_1</name>
    <name evidence="3" type="ORF">NCTC12278_00485</name>
</gene>
<dbReference type="GO" id="GO:0030288">
    <property type="term" value="C:outer membrane-bounded periplasmic space"/>
    <property type="evidence" value="ECO:0007669"/>
    <property type="project" value="TreeGrafter"/>
</dbReference>
<dbReference type="InterPro" id="IPR006179">
    <property type="entry name" value="5_nucleotidase/apyrase"/>
</dbReference>